<gene>
    <name evidence="1" type="ORF">GCM10011401_26040</name>
</gene>
<keyword evidence="2" id="KW-1185">Reference proteome</keyword>
<evidence type="ECO:0000313" key="1">
    <source>
        <dbReference type="EMBL" id="GGE77502.1"/>
    </source>
</evidence>
<name>A0A917AWI9_9MICC</name>
<dbReference type="AlphaFoldDB" id="A0A917AWI9"/>
<reference evidence="1" key="2">
    <citation type="submission" date="2020-09" db="EMBL/GenBank/DDBJ databases">
        <authorList>
            <person name="Sun Q."/>
            <person name="Zhou Y."/>
        </authorList>
    </citation>
    <scope>NUCLEOTIDE SEQUENCE</scope>
    <source>
        <strain evidence="1">CGMCC 1.15388</strain>
    </source>
</reference>
<organism evidence="1 2">
    <name type="scientific">Nesterenkonia cremea</name>
    <dbReference type="NCBI Taxonomy" id="1882340"/>
    <lineage>
        <taxon>Bacteria</taxon>
        <taxon>Bacillati</taxon>
        <taxon>Actinomycetota</taxon>
        <taxon>Actinomycetes</taxon>
        <taxon>Micrococcales</taxon>
        <taxon>Micrococcaceae</taxon>
        <taxon>Nesterenkonia</taxon>
    </lineage>
</organism>
<sequence length="509" mass="57622">MDPEMYSYVESAVRSLYRAAMGWAEGRDRLPRVAMPRQAVTETGWPAAAIEQPVVYGEEGLVAWSAIVHLKSDAVWGIPARSIPEVRKALDWAVARFHVPKTEEHGLPILYAEQFNRSRESWWQADFLRLILEVIQRAEATQVDLNGDFADIYRPLERARLDTSLPCDLLVPIPRLEFDDPLQIEMEEDVSLVPIEPEMQLARAPLVEPDGHIGAYRAAAATHALRFKDVVISNENYMQRMVSPLLGDDILSIQQIMRIDAALQAVSIGMLQPYGYQQVVVVPDGWSDGWRGHLPSVLKLEVANRAEAGRWHFNPWRDPTFPWPNEIAERIPGAWKQLTSERRGYAYAGRRLQMLATRDNEADRILDCVSGLEAVLMRPRDRSTGERFALRAAARVVGGNDCDSPEALEGFWDHFERAEQLYKQRNKIVHGGHHGELLSHPSDDMRQAAHHGEFLLRWTLGKLVPDEQWVTAGELHNQGIAMLEGTTRSLGSRPDLVRRARTLLGRLSL</sequence>
<comment type="caution">
    <text evidence="1">The sequence shown here is derived from an EMBL/GenBank/DDBJ whole genome shotgun (WGS) entry which is preliminary data.</text>
</comment>
<proteinExistence type="predicted"/>
<evidence type="ECO:0000313" key="2">
    <source>
        <dbReference type="Proteomes" id="UP000633136"/>
    </source>
</evidence>
<reference evidence="1" key="1">
    <citation type="journal article" date="2014" name="Int. J. Syst. Evol. Microbiol.">
        <title>Complete genome sequence of Corynebacterium casei LMG S-19264T (=DSM 44701T), isolated from a smear-ripened cheese.</title>
        <authorList>
            <consortium name="US DOE Joint Genome Institute (JGI-PGF)"/>
            <person name="Walter F."/>
            <person name="Albersmeier A."/>
            <person name="Kalinowski J."/>
            <person name="Ruckert C."/>
        </authorList>
    </citation>
    <scope>NUCLEOTIDE SEQUENCE</scope>
    <source>
        <strain evidence="1">CGMCC 1.15388</strain>
    </source>
</reference>
<protein>
    <recommendedName>
        <fullName evidence="3">Apea-like HEPN domain-containing protein</fullName>
    </recommendedName>
</protein>
<dbReference type="EMBL" id="BMIS01000016">
    <property type="protein sequence ID" value="GGE77502.1"/>
    <property type="molecule type" value="Genomic_DNA"/>
</dbReference>
<evidence type="ECO:0008006" key="3">
    <source>
        <dbReference type="Google" id="ProtNLM"/>
    </source>
</evidence>
<dbReference type="Proteomes" id="UP000633136">
    <property type="component" value="Unassembled WGS sequence"/>
</dbReference>
<accession>A0A917AWI9</accession>